<reference evidence="2" key="2">
    <citation type="submission" date="2021-09" db="EMBL/GenBank/DDBJ databases">
        <authorList>
            <person name="Jia N."/>
            <person name="Wang J."/>
            <person name="Shi W."/>
            <person name="Du L."/>
            <person name="Sun Y."/>
            <person name="Zhan W."/>
            <person name="Jiang J."/>
            <person name="Wang Q."/>
            <person name="Zhang B."/>
            <person name="Ji P."/>
            <person name="Sakyi L.B."/>
            <person name="Cui X."/>
            <person name="Yuan T."/>
            <person name="Jiang B."/>
            <person name="Yang W."/>
            <person name="Lam T.T.-Y."/>
            <person name="Chang Q."/>
            <person name="Ding S."/>
            <person name="Wang X."/>
            <person name="Zhu J."/>
            <person name="Ruan X."/>
            <person name="Zhao L."/>
            <person name="Wei J."/>
            <person name="Que T."/>
            <person name="Du C."/>
            <person name="Cheng J."/>
            <person name="Dai P."/>
            <person name="Han X."/>
            <person name="Huang E."/>
            <person name="Gao Y."/>
            <person name="Liu J."/>
            <person name="Shao H."/>
            <person name="Ye R."/>
            <person name="Li L."/>
            <person name="Wei W."/>
            <person name="Wang X."/>
            <person name="Wang C."/>
            <person name="Huo Q."/>
            <person name="Li W."/>
            <person name="Guo W."/>
            <person name="Chen H."/>
            <person name="Chen S."/>
            <person name="Zhou L."/>
            <person name="Zhou L."/>
            <person name="Ni X."/>
            <person name="Tian J."/>
            <person name="Zhou Y."/>
            <person name="Sheng Y."/>
            <person name="Liu T."/>
            <person name="Pan Y."/>
            <person name="Xia L."/>
            <person name="Li J."/>
            <person name="Zhao F."/>
            <person name="Cao W."/>
        </authorList>
    </citation>
    <scope>NUCLEOTIDE SEQUENCE</scope>
    <source>
        <strain evidence="2">Rmic-2018</strain>
        <tissue evidence="2">Larvae</tissue>
    </source>
</reference>
<keyword evidence="3" id="KW-1185">Reference proteome</keyword>
<evidence type="ECO:0000313" key="3">
    <source>
        <dbReference type="Proteomes" id="UP000821866"/>
    </source>
</evidence>
<dbReference type="VEuPathDB" id="VectorBase:LOC119178064"/>
<gene>
    <name evidence="2" type="ORF">HPB51_019486</name>
</gene>
<evidence type="ECO:0000256" key="1">
    <source>
        <dbReference type="SAM" id="MobiDB-lite"/>
    </source>
</evidence>
<name>A0A9J6DBN5_RHIMP</name>
<proteinExistence type="predicted"/>
<protein>
    <submittedName>
        <fullName evidence="2">Uncharacterized protein</fullName>
    </submittedName>
</protein>
<comment type="caution">
    <text evidence="2">The sequence shown here is derived from an EMBL/GenBank/DDBJ whole genome shotgun (WGS) entry which is preliminary data.</text>
</comment>
<dbReference type="AlphaFoldDB" id="A0A9J6DBN5"/>
<accession>A0A9J6DBN5</accession>
<dbReference type="Proteomes" id="UP000821866">
    <property type="component" value="Chromosome 8"/>
</dbReference>
<evidence type="ECO:0000313" key="2">
    <source>
        <dbReference type="EMBL" id="KAH8019464.1"/>
    </source>
</evidence>
<feature type="compositionally biased region" description="Polar residues" evidence="1">
    <location>
        <begin position="32"/>
        <end position="45"/>
    </location>
</feature>
<sequence>MPVHLVLAHRRNVAMYLAKFFRKVNSPEGSREQQQSAAFTPSLDDNGSAREDDATADYWDSFVIDEESLPDLSLGSSVTTVPDEPNIIRRRIVSLSHFADAVPSLDTHNCPKLTGQFALVKECRVGLWSELTFACNECNEIRKLATDPIKEPTSLIDKAHLGVNDAAVWAFTSV</sequence>
<organism evidence="2 3">
    <name type="scientific">Rhipicephalus microplus</name>
    <name type="common">Cattle tick</name>
    <name type="synonym">Boophilus microplus</name>
    <dbReference type="NCBI Taxonomy" id="6941"/>
    <lineage>
        <taxon>Eukaryota</taxon>
        <taxon>Metazoa</taxon>
        <taxon>Ecdysozoa</taxon>
        <taxon>Arthropoda</taxon>
        <taxon>Chelicerata</taxon>
        <taxon>Arachnida</taxon>
        <taxon>Acari</taxon>
        <taxon>Parasitiformes</taxon>
        <taxon>Ixodida</taxon>
        <taxon>Ixodoidea</taxon>
        <taxon>Ixodidae</taxon>
        <taxon>Rhipicephalinae</taxon>
        <taxon>Rhipicephalus</taxon>
        <taxon>Boophilus</taxon>
    </lineage>
</organism>
<reference evidence="2" key="1">
    <citation type="journal article" date="2020" name="Cell">
        <title>Large-Scale Comparative Analyses of Tick Genomes Elucidate Their Genetic Diversity and Vector Capacities.</title>
        <authorList>
            <consortium name="Tick Genome and Microbiome Consortium (TIGMIC)"/>
            <person name="Jia N."/>
            <person name="Wang J."/>
            <person name="Shi W."/>
            <person name="Du L."/>
            <person name="Sun Y."/>
            <person name="Zhan W."/>
            <person name="Jiang J.F."/>
            <person name="Wang Q."/>
            <person name="Zhang B."/>
            <person name="Ji P."/>
            <person name="Bell-Sakyi L."/>
            <person name="Cui X.M."/>
            <person name="Yuan T.T."/>
            <person name="Jiang B.G."/>
            <person name="Yang W.F."/>
            <person name="Lam T.T."/>
            <person name="Chang Q.C."/>
            <person name="Ding S.J."/>
            <person name="Wang X.J."/>
            <person name="Zhu J.G."/>
            <person name="Ruan X.D."/>
            <person name="Zhao L."/>
            <person name="Wei J.T."/>
            <person name="Ye R.Z."/>
            <person name="Que T.C."/>
            <person name="Du C.H."/>
            <person name="Zhou Y.H."/>
            <person name="Cheng J.X."/>
            <person name="Dai P.F."/>
            <person name="Guo W.B."/>
            <person name="Han X.H."/>
            <person name="Huang E.J."/>
            <person name="Li L.F."/>
            <person name="Wei W."/>
            <person name="Gao Y.C."/>
            <person name="Liu J.Z."/>
            <person name="Shao H.Z."/>
            <person name="Wang X."/>
            <person name="Wang C.C."/>
            <person name="Yang T.C."/>
            <person name="Huo Q.B."/>
            <person name="Li W."/>
            <person name="Chen H.Y."/>
            <person name="Chen S.E."/>
            <person name="Zhou L.G."/>
            <person name="Ni X.B."/>
            <person name="Tian J.H."/>
            <person name="Sheng Y."/>
            <person name="Liu T."/>
            <person name="Pan Y.S."/>
            <person name="Xia L.Y."/>
            <person name="Li J."/>
            <person name="Zhao F."/>
            <person name="Cao W.C."/>
        </authorList>
    </citation>
    <scope>NUCLEOTIDE SEQUENCE</scope>
    <source>
        <strain evidence="2">Rmic-2018</strain>
    </source>
</reference>
<feature type="region of interest" description="Disordered" evidence="1">
    <location>
        <begin position="27"/>
        <end position="50"/>
    </location>
</feature>
<dbReference type="EMBL" id="JABSTU010000010">
    <property type="protein sequence ID" value="KAH8019464.1"/>
    <property type="molecule type" value="Genomic_DNA"/>
</dbReference>